<organism evidence="3 4">
    <name type="scientific">candidate division WOR-3 bacterium</name>
    <dbReference type="NCBI Taxonomy" id="2052148"/>
    <lineage>
        <taxon>Bacteria</taxon>
        <taxon>Bacteria division WOR-3</taxon>
    </lineage>
</organism>
<dbReference type="AlphaFoldDB" id="A0A9C9EMF9"/>
<reference evidence="3" key="1">
    <citation type="journal article" date="2020" name="mSystems">
        <title>Genome- and Community-Level Interaction Insights into Carbon Utilization and Element Cycling Functions of Hydrothermarchaeota in Hydrothermal Sediment.</title>
        <authorList>
            <person name="Zhou Z."/>
            <person name="Liu Y."/>
            <person name="Xu W."/>
            <person name="Pan J."/>
            <person name="Luo Z.H."/>
            <person name="Li M."/>
        </authorList>
    </citation>
    <scope>NUCLEOTIDE SEQUENCE</scope>
    <source>
        <strain evidence="3">HyVt-388</strain>
    </source>
</reference>
<sequence>MGMKLCQRFKRKLIDYVEGNLTEEENRIFNEHLEFCGRCRAELKELKGLYSVLEYDEVQLPENEFFEGLLDGLRRREIRLKPAHRFSVSGVLRILASAAAALVIIIFLNRNDNTVELTVPFSTLLEDREIAELGLSGVVDDKLIDDMSKVEDYLSPELDEAVEELTEVERAEFIKNLYEKYMIGT</sequence>
<evidence type="ECO:0000256" key="1">
    <source>
        <dbReference type="SAM" id="Phobius"/>
    </source>
</evidence>
<evidence type="ECO:0000259" key="2">
    <source>
        <dbReference type="Pfam" id="PF13490"/>
    </source>
</evidence>
<keyword evidence="1" id="KW-1133">Transmembrane helix</keyword>
<evidence type="ECO:0000313" key="4">
    <source>
        <dbReference type="Proteomes" id="UP000885826"/>
    </source>
</evidence>
<dbReference type="Proteomes" id="UP000885826">
    <property type="component" value="Unassembled WGS sequence"/>
</dbReference>
<keyword evidence="1" id="KW-0472">Membrane</keyword>
<dbReference type="InterPro" id="IPR041916">
    <property type="entry name" value="Anti_sigma_zinc_sf"/>
</dbReference>
<protein>
    <recommendedName>
        <fullName evidence="2">Putative zinc-finger domain-containing protein</fullName>
    </recommendedName>
</protein>
<proteinExistence type="predicted"/>
<feature type="transmembrane region" description="Helical" evidence="1">
    <location>
        <begin position="86"/>
        <end position="108"/>
    </location>
</feature>
<keyword evidence="1" id="KW-0812">Transmembrane</keyword>
<comment type="caution">
    <text evidence="3">The sequence shown here is derived from an EMBL/GenBank/DDBJ whole genome shotgun (WGS) entry which is preliminary data.</text>
</comment>
<dbReference type="Gene3D" id="1.10.10.1320">
    <property type="entry name" value="Anti-sigma factor, zinc-finger domain"/>
    <property type="match status" value="1"/>
</dbReference>
<dbReference type="InterPro" id="IPR027383">
    <property type="entry name" value="Znf_put"/>
</dbReference>
<accession>A0A9C9EMF9</accession>
<dbReference type="Pfam" id="PF13490">
    <property type="entry name" value="zf-HC2"/>
    <property type="match status" value="1"/>
</dbReference>
<gene>
    <name evidence="3" type="ORF">ENI34_04830</name>
</gene>
<feature type="domain" description="Putative zinc-finger" evidence="2">
    <location>
        <begin position="6"/>
        <end position="40"/>
    </location>
</feature>
<evidence type="ECO:0000313" key="3">
    <source>
        <dbReference type="EMBL" id="HEC78452.1"/>
    </source>
</evidence>
<dbReference type="EMBL" id="DRIG01000054">
    <property type="protein sequence ID" value="HEC78452.1"/>
    <property type="molecule type" value="Genomic_DNA"/>
</dbReference>
<name>A0A9C9EMF9_UNCW3</name>